<accession>A0ABQ8GFR3</accession>
<organism evidence="1 2">
    <name type="scientific">Macrophomina phaseolina</name>
    <dbReference type="NCBI Taxonomy" id="35725"/>
    <lineage>
        <taxon>Eukaryota</taxon>
        <taxon>Fungi</taxon>
        <taxon>Dikarya</taxon>
        <taxon>Ascomycota</taxon>
        <taxon>Pezizomycotina</taxon>
        <taxon>Dothideomycetes</taxon>
        <taxon>Dothideomycetes incertae sedis</taxon>
        <taxon>Botryosphaeriales</taxon>
        <taxon>Botryosphaeriaceae</taxon>
        <taxon>Macrophomina</taxon>
    </lineage>
</organism>
<evidence type="ECO:0000313" key="1">
    <source>
        <dbReference type="EMBL" id="KAH7052252.1"/>
    </source>
</evidence>
<keyword evidence="2" id="KW-1185">Reference proteome</keyword>
<name>A0ABQ8GFR3_9PEZI</name>
<protein>
    <submittedName>
        <fullName evidence="1">Uncharacterized protein</fullName>
    </submittedName>
</protein>
<proteinExistence type="predicted"/>
<gene>
    <name evidence="1" type="ORF">B0J12DRAFT_68455</name>
</gene>
<reference evidence="1 2" key="1">
    <citation type="journal article" date="2021" name="Nat. Commun.">
        <title>Genetic determinants of endophytism in the Arabidopsis root mycobiome.</title>
        <authorList>
            <person name="Mesny F."/>
            <person name="Miyauchi S."/>
            <person name="Thiergart T."/>
            <person name="Pickel B."/>
            <person name="Atanasova L."/>
            <person name="Karlsson M."/>
            <person name="Huettel B."/>
            <person name="Barry K.W."/>
            <person name="Haridas S."/>
            <person name="Chen C."/>
            <person name="Bauer D."/>
            <person name="Andreopoulos W."/>
            <person name="Pangilinan J."/>
            <person name="LaButti K."/>
            <person name="Riley R."/>
            <person name="Lipzen A."/>
            <person name="Clum A."/>
            <person name="Drula E."/>
            <person name="Henrissat B."/>
            <person name="Kohler A."/>
            <person name="Grigoriev I.V."/>
            <person name="Martin F.M."/>
            <person name="Hacquard S."/>
        </authorList>
    </citation>
    <scope>NUCLEOTIDE SEQUENCE [LARGE SCALE GENOMIC DNA]</scope>
    <source>
        <strain evidence="1 2">MPI-SDFR-AT-0080</strain>
    </source>
</reference>
<dbReference type="EMBL" id="JAGTJR010000011">
    <property type="protein sequence ID" value="KAH7052252.1"/>
    <property type="molecule type" value="Genomic_DNA"/>
</dbReference>
<sequence length="224" mass="24719">LRPQPRQGKLDTTLKPGILFLPPQKLRHASWTDSVVGLWLSVRRSVSPGARRARAEPAFPPAQSCSVICFRLRPRIARLPVAPNACPSTAARCSFLPTIQSFARSFEPQLSQTSQWTPVPRRSFLLRPTPRHTLPVARPEGSCPSVCRAPISKSLFSLPFLRLRPLVWSAASTSSTRKRRRGSCRSTSLLLNAPPSSVSSLGCWSLAPSFTWPCSSRLLSPRTT</sequence>
<comment type="caution">
    <text evidence="1">The sequence shown here is derived from an EMBL/GenBank/DDBJ whole genome shotgun (WGS) entry which is preliminary data.</text>
</comment>
<evidence type="ECO:0000313" key="2">
    <source>
        <dbReference type="Proteomes" id="UP000774617"/>
    </source>
</evidence>
<feature type="non-terminal residue" evidence="1">
    <location>
        <position position="1"/>
    </location>
</feature>
<dbReference type="Proteomes" id="UP000774617">
    <property type="component" value="Unassembled WGS sequence"/>
</dbReference>